<keyword evidence="3" id="KW-0238">DNA-binding</keyword>
<dbReference type="InterPro" id="IPR052021">
    <property type="entry name" value="Type-I_RS_S_subunit"/>
</dbReference>
<comment type="similarity">
    <text evidence="1">Belongs to the type-I restriction system S methylase family.</text>
</comment>
<gene>
    <name evidence="5" type="ORF">SULYE_0474</name>
</gene>
<dbReference type="RefSeq" id="WP_007546058.1">
    <property type="nucleotide sequence ID" value="NZ_ABZS01000032.1"/>
</dbReference>
<dbReference type="PANTHER" id="PTHR30408:SF12">
    <property type="entry name" value="TYPE I RESTRICTION ENZYME MJAVIII SPECIFICITY SUBUNIT"/>
    <property type="match status" value="1"/>
</dbReference>
<comment type="caution">
    <text evidence="5">The sequence shown here is derived from an EMBL/GenBank/DDBJ whole genome shotgun (WGS) entry which is preliminary data.</text>
</comment>
<accession>C4FIT4</accession>
<dbReference type="InterPro" id="IPR044946">
    <property type="entry name" value="Restrct_endonuc_typeI_TRD_sf"/>
</dbReference>
<dbReference type="GO" id="GO:0003677">
    <property type="term" value="F:DNA binding"/>
    <property type="evidence" value="ECO:0007669"/>
    <property type="project" value="UniProtKB-KW"/>
</dbReference>
<evidence type="ECO:0000256" key="3">
    <source>
        <dbReference type="ARBA" id="ARBA00023125"/>
    </source>
</evidence>
<evidence type="ECO:0000256" key="1">
    <source>
        <dbReference type="ARBA" id="ARBA00010923"/>
    </source>
</evidence>
<dbReference type="OrthoDB" id="9811611at2"/>
<dbReference type="PANTHER" id="PTHR30408">
    <property type="entry name" value="TYPE-1 RESTRICTION ENZYME ECOKI SPECIFICITY PROTEIN"/>
    <property type="match status" value="1"/>
</dbReference>
<sequence length="424" mass="48240">MKESKGFKETEIGLIPEDWEVVRLGEVAEITMGQSPPGDTYNTYGKGIPFLQGKAEFGNISPKHIKYTTKPLKIAKKGSVLISVRAPVGDVNIADMDYCIGRGLASLNLKNGINEFLFYSLLFFKHLIEKESYGSVFNAINKENLARLKIPLPPLEEQKAIADILSTVQNAIEKAEKVINATKQLKKSMMKHLFTYGAVVVDEIDKVKLKESEIGLIPEHWEVVRLGEVVDLDRGISWRKFEEGNKDNGHLIISIPNIKDGYIDFNSKYNHYLIKHIPKNKQIQLNDILFVGSSGSIENVGRNVFIENLPFEGIGFASFVFRARVKVNTVIPKFLYFMANSYWFNYKDYVRRSSDGKYNFQLTEFKSIKIPLPPLDEQQKIANILTTIDQKIQAEEKKKVALRSLFKTLLHQLMTGKIRVRHPS</sequence>
<name>C4FIT4_9AQUI</name>
<feature type="domain" description="Type I restriction modification DNA specificity" evidence="4">
    <location>
        <begin position="16"/>
        <end position="177"/>
    </location>
</feature>
<evidence type="ECO:0000313" key="5">
    <source>
        <dbReference type="EMBL" id="EEP61009.1"/>
    </source>
</evidence>
<feature type="domain" description="Type I restriction modification DNA specificity" evidence="4">
    <location>
        <begin position="218"/>
        <end position="401"/>
    </location>
</feature>
<dbReference type="InterPro" id="IPR000055">
    <property type="entry name" value="Restrct_endonuc_typeI_TRD"/>
</dbReference>
<reference evidence="5 6" key="1">
    <citation type="submission" date="2009-04" db="EMBL/GenBank/DDBJ databases">
        <authorList>
            <person name="Reysenbach A.-L."/>
            <person name="Heidelberg J.F."/>
            <person name="Nelson W.C."/>
        </authorList>
    </citation>
    <scope>NUCLEOTIDE SEQUENCE [LARGE SCALE GENOMIC DNA]</scope>
    <source>
        <strain evidence="5 6">SS-5</strain>
    </source>
</reference>
<evidence type="ECO:0000256" key="2">
    <source>
        <dbReference type="ARBA" id="ARBA00022747"/>
    </source>
</evidence>
<dbReference type="AlphaFoldDB" id="C4FIT4"/>
<dbReference type="CDD" id="cd17245">
    <property type="entry name" value="RMtype1_S_TteMORF1547P-TRD2-CR2_Aco12261I-TRD1-CR1_like"/>
    <property type="match status" value="1"/>
</dbReference>
<dbReference type="Pfam" id="PF01420">
    <property type="entry name" value="Methylase_S"/>
    <property type="match status" value="2"/>
</dbReference>
<evidence type="ECO:0000313" key="6">
    <source>
        <dbReference type="Proteomes" id="UP000005540"/>
    </source>
</evidence>
<dbReference type="GO" id="GO:0009307">
    <property type="term" value="P:DNA restriction-modification system"/>
    <property type="evidence" value="ECO:0007669"/>
    <property type="project" value="UniProtKB-KW"/>
</dbReference>
<keyword evidence="2" id="KW-0680">Restriction system</keyword>
<protein>
    <submittedName>
        <fullName evidence="5">Restriction modification system DNA specificity domain protein</fullName>
    </submittedName>
</protein>
<dbReference type="Proteomes" id="UP000005540">
    <property type="component" value="Unassembled WGS sequence"/>
</dbReference>
<dbReference type="SUPFAM" id="SSF116734">
    <property type="entry name" value="DNA methylase specificity domain"/>
    <property type="match status" value="2"/>
</dbReference>
<dbReference type="CDD" id="cd17517">
    <property type="entry name" value="RMtype1_S_EcoKI_StySPI-TRD2-CR2_like"/>
    <property type="match status" value="1"/>
</dbReference>
<evidence type="ECO:0000259" key="4">
    <source>
        <dbReference type="Pfam" id="PF01420"/>
    </source>
</evidence>
<dbReference type="EMBL" id="ABZS01000032">
    <property type="protein sequence ID" value="EEP61009.1"/>
    <property type="molecule type" value="Genomic_DNA"/>
</dbReference>
<proteinExistence type="inferred from homology"/>
<keyword evidence="6" id="KW-1185">Reference proteome</keyword>
<organism evidence="5 6">
    <name type="scientific">Sulfurihydrogenibium yellowstonense SS-5</name>
    <dbReference type="NCBI Taxonomy" id="432331"/>
    <lineage>
        <taxon>Bacteria</taxon>
        <taxon>Pseudomonadati</taxon>
        <taxon>Aquificota</taxon>
        <taxon>Aquificia</taxon>
        <taxon>Aquificales</taxon>
        <taxon>Hydrogenothermaceae</taxon>
        <taxon>Sulfurihydrogenibium</taxon>
    </lineage>
</organism>
<dbReference type="Gene3D" id="3.90.220.20">
    <property type="entry name" value="DNA methylase specificity domains"/>
    <property type="match status" value="2"/>
</dbReference>